<dbReference type="PIRSF" id="PIRSF003113">
    <property type="entry name" value="BolA"/>
    <property type="match status" value="1"/>
</dbReference>
<evidence type="ECO:0000313" key="4">
    <source>
        <dbReference type="Proteomes" id="UP001062901"/>
    </source>
</evidence>
<protein>
    <submittedName>
        <fullName evidence="3">Stress response and cell division protein BolA</fullName>
    </submittedName>
</protein>
<name>A0ABQ0NW93_9PROT</name>
<sequence length="116" mass="13153">MKPTDTPSTHITDEAGLSDRKERMTALLEDALAPSKLIIRDESKRHQHHAHTRSAQRNARGPQQVGQTHYTMEIVSERFDSLRPLARHRLVNEILSDEFEHGLHALSLTLKGSKEA</sequence>
<comment type="caution">
    <text evidence="3">The sequence shown here is derived from an EMBL/GenBank/DDBJ whole genome shotgun (WGS) entry which is preliminary data.</text>
</comment>
<feature type="compositionally biased region" description="Basic and acidic residues" evidence="2">
    <location>
        <begin position="11"/>
        <end position="20"/>
    </location>
</feature>
<keyword evidence="3" id="KW-0131">Cell cycle</keyword>
<dbReference type="InterPro" id="IPR002634">
    <property type="entry name" value="BolA"/>
</dbReference>
<dbReference type="PANTHER" id="PTHR46230:SF7">
    <property type="entry name" value="BOLA-LIKE PROTEIN 1"/>
    <property type="match status" value="1"/>
</dbReference>
<feature type="region of interest" description="Disordered" evidence="2">
    <location>
        <begin position="41"/>
        <end position="65"/>
    </location>
</feature>
<proteinExistence type="inferred from homology"/>
<reference evidence="3" key="1">
    <citation type="submission" date="2013-04" db="EMBL/GenBank/DDBJ databases">
        <title>The genome sequencing project of 58 acetic acid bacteria.</title>
        <authorList>
            <person name="Okamoto-Kainuma A."/>
            <person name="Ishikawa M."/>
            <person name="Umino S."/>
            <person name="Koizumi Y."/>
            <person name="Shiwa Y."/>
            <person name="Yoshikawa H."/>
            <person name="Matsutani M."/>
            <person name="Matsushita K."/>
        </authorList>
    </citation>
    <scope>NUCLEOTIDE SEQUENCE</scope>
    <source>
        <strain evidence="3">DSM 15669</strain>
    </source>
</reference>
<feature type="compositionally biased region" description="Polar residues" evidence="2">
    <location>
        <begin position="1"/>
        <end position="10"/>
    </location>
</feature>
<feature type="compositionally biased region" description="Basic residues" evidence="2">
    <location>
        <begin position="45"/>
        <end position="54"/>
    </location>
</feature>
<dbReference type="SUPFAM" id="SSF82657">
    <property type="entry name" value="BolA-like"/>
    <property type="match status" value="1"/>
</dbReference>
<dbReference type="Gene3D" id="3.30.300.90">
    <property type="entry name" value="BolA-like"/>
    <property type="match status" value="1"/>
</dbReference>
<feature type="region of interest" description="Disordered" evidence="2">
    <location>
        <begin position="1"/>
        <end position="20"/>
    </location>
</feature>
<dbReference type="Proteomes" id="UP001062901">
    <property type="component" value="Unassembled WGS sequence"/>
</dbReference>
<evidence type="ECO:0000313" key="3">
    <source>
        <dbReference type="EMBL" id="GBQ04685.1"/>
    </source>
</evidence>
<organism evidence="3 4">
    <name type="scientific">Saccharibacter floricola DSM 15669</name>
    <dbReference type="NCBI Taxonomy" id="1123227"/>
    <lineage>
        <taxon>Bacteria</taxon>
        <taxon>Pseudomonadati</taxon>
        <taxon>Pseudomonadota</taxon>
        <taxon>Alphaproteobacteria</taxon>
        <taxon>Acetobacterales</taxon>
        <taxon>Acetobacteraceae</taxon>
        <taxon>Saccharibacter</taxon>
    </lineage>
</organism>
<accession>A0ABQ0NW93</accession>
<dbReference type="GO" id="GO:0051301">
    <property type="term" value="P:cell division"/>
    <property type="evidence" value="ECO:0007669"/>
    <property type="project" value="UniProtKB-KW"/>
</dbReference>
<keyword evidence="3" id="KW-0132">Cell division</keyword>
<dbReference type="Pfam" id="PF01722">
    <property type="entry name" value="BolA"/>
    <property type="match status" value="1"/>
</dbReference>
<gene>
    <name evidence="3" type="ORF">AA15669_0091</name>
</gene>
<evidence type="ECO:0000256" key="1">
    <source>
        <dbReference type="RuleBase" id="RU003860"/>
    </source>
</evidence>
<dbReference type="RefSeq" id="WP_018979622.1">
    <property type="nucleotide sequence ID" value="NZ_BAQD01000001.1"/>
</dbReference>
<dbReference type="EMBL" id="BAQD01000001">
    <property type="protein sequence ID" value="GBQ04685.1"/>
    <property type="molecule type" value="Genomic_DNA"/>
</dbReference>
<keyword evidence="4" id="KW-1185">Reference proteome</keyword>
<comment type="similarity">
    <text evidence="1">Belongs to the BolA/IbaG family.</text>
</comment>
<dbReference type="InterPro" id="IPR036065">
    <property type="entry name" value="BolA-like_sf"/>
</dbReference>
<dbReference type="PANTHER" id="PTHR46230">
    <property type="match status" value="1"/>
</dbReference>
<evidence type="ECO:0000256" key="2">
    <source>
        <dbReference type="SAM" id="MobiDB-lite"/>
    </source>
</evidence>